<evidence type="ECO:0000313" key="8">
    <source>
        <dbReference type="EMBL" id="KAF7115511.1"/>
    </source>
</evidence>
<protein>
    <recommendedName>
        <fullName evidence="7">Rhodopsin domain-containing protein</fullName>
    </recommendedName>
</protein>
<dbReference type="EMBL" id="JACBAD010002114">
    <property type="protein sequence ID" value="KAF7115511.1"/>
    <property type="molecule type" value="Genomic_DNA"/>
</dbReference>
<name>A0A8H6UBQ9_9EURO</name>
<keyword evidence="4 6" id="KW-0472">Membrane</keyword>
<evidence type="ECO:0000256" key="6">
    <source>
        <dbReference type="SAM" id="Phobius"/>
    </source>
</evidence>
<comment type="subcellular location">
    <subcellularLocation>
        <location evidence="1">Membrane</location>
        <topology evidence="1">Multi-pass membrane protein</topology>
    </subcellularLocation>
</comment>
<evidence type="ECO:0000259" key="7">
    <source>
        <dbReference type="Pfam" id="PF20684"/>
    </source>
</evidence>
<dbReference type="GO" id="GO:0016020">
    <property type="term" value="C:membrane"/>
    <property type="evidence" value="ECO:0007669"/>
    <property type="project" value="UniProtKB-SubCell"/>
</dbReference>
<evidence type="ECO:0000313" key="9">
    <source>
        <dbReference type="Proteomes" id="UP000630445"/>
    </source>
</evidence>
<reference evidence="8" key="1">
    <citation type="submission" date="2020-06" db="EMBL/GenBank/DDBJ databases">
        <title>Draft genome sequences of strains closely related to Aspergillus parafelis and Aspergillus hiratsukae.</title>
        <authorList>
            <person name="Dos Santos R.A.C."/>
            <person name="Rivero-Menendez O."/>
            <person name="Steenwyk J.L."/>
            <person name="Mead M.E."/>
            <person name="Goldman G.H."/>
            <person name="Alastruey-Izquierdo A."/>
            <person name="Rokas A."/>
        </authorList>
    </citation>
    <scope>NUCLEOTIDE SEQUENCE</scope>
    <source>
        <strain evidence="8">CNM-CM5793</strain>
    </source>
</reference>
<keyword evidence="3 6" id="KW-1133">Transmembrane helix</keyword>
<evidence type="ECO:0000256" key="4">
    <source>
        <dbReference type="ARBA" id="ARBA00023136"/>
    </source>
</evidence>
<organism evidence="8 9">
    <name type="scientific">Aspergillus hiratsukae</name>
    <dbReference type="NCBI Taxonomy" id="1194566"/>
    <lineage>
        <taxon>Eukaryota</taxon>
        <taxon>Fungi</taxon>
        <taxon>Dikarya</taxon>
        <taxon>Ascomycota</taxon>
        <taxon>Pezizomycotina</taxon>
        <taxon>Eurotiomycetes</taxon>
        <taxon>Eurotiomycetidae</taxon>
        <taxon>Eurotiales</taxon>
        <taxon>Aspergillaceae</taxon>
        <taxon>Aspergillus</taxon>
        <taxon>Aspergillus subgen. Fumigati</taxon>
    </lineage>
</organism>
<feature type="transmembrane region" description="Helical" evidence="6">
    <location>
        <begin position="102"/>
        <end position="119"/>
    </location>
</feature>
<dbReference type="PANTHER" id="PTHR33048">
    <property type="entry name" value="PTH11-LIKE INTEGRAL MEMBRANE PROTEIN (AFU_ORTHOLOGUE AFUA_5G11245)"/>
    <property type="match status" value="1"/>
</dbReference>
<dbReference type="InterPro" id="IPR049326">
    <property type="entry name" value="Rhodopsin_dom_fungi"/>
</dbReference>
<comment type="caution">
    <text evidence="8">The sequence shown here is derived from an EMBL/GenBank/DDBJ whole genome shotgun (WGS) entry which is preliminary data.</text>
</comment>
<feature type="domain" description="Rhodopsin" evidence="7">
    <location>
        <begin position="37"/>
        <end position="139"/>
    </location>
</feature>
<accession>A0A8H6UBQ9</accession>
<dbReference type="AlphaFoldDB" id="A0A8H6UBQ9"/>
<dbReference type="PANTHER" id="PTHR33048:SF167">
    <property type="entry name" value="INTEGRAL MEMBRANE PROTEIN"/>
    <property type="match status" value="1"/>
</dbReference>
<evidence type="ECO:0000256" key="3">
    <source>
        <dbReference type="ARBA" id="ARBA00022989"/>
    </source>
</evidence>
<evidence type="ECO:0000256" key="1">
    <source>
        <dbReference type="ARBA" id="ARBA00004141"/>
    </source>
</evidence>
<gene>
    <name evidence="8" type="ORF">CNMCM5793_002469</name>
</gene>
<sequence>MADAHIGGAGLPDVNRGPSILIATSIVTISAFLAVLARLYVRVFVIRNVGADDYVMLLTMALSLAGWAVIIPEVKYGAGRHTVYVVDTAVMANRLNFATQGIYLWAIGMVKVSIGLFLLRFAPKKGYKIFIWVVIGLSHAHAHVEDEMLTAAVAMTLYTTICFLLWIFQCKNIRTNWDPSVHSQCFTIAQRLQLSYTNTALNILTDLIFAILPAFMLRHLQVNRRVKLSLVGILGLGVFACAAAFVKLSILPNYGSTGDFLWDYTDLTIWIVVECNIGIIAGSLPCLKPLFKAALGSYGSQGSQSRSRSYYSRGNRYKLRSISRSRHNQSHIQSKPQTLTSGNFDINVQAQSKGAVKYQTYQTTTTATYPVGEGRNSSEELILPTTGEGIVCVTEVTVSHSQESKHSPK</sequence>
<evidence type="ECO:0000256" key="2">
    <source>
        <dbReference type="ARBA" id="ARBA00022692"/>
    </source>
</evidence>
<feature type="transmembrane region" description="Helical" evidence="6">
    <location>
        <begin position="126"/>
        <end position="142"/>
    </location>
</feature>
<proteinExistence type="inferred from homology"/>
<feature type="transmembrane region" description="Helical" evidence="6">
    <location>
        <begin position="267"/>
        <end position="287"/>
    </location>
</feature>
<dbReference type="Proteomes" id="UP000630445">
    <property type="component" value="Unassembled WGS sequence"/>
</dbReference>
<comment type="similarity">
    <text evidence="5">Belongs to the SAT4 family.</text>
</comment>
<evidence type="ECO:0000256" key="5">
    <source>
        <dbReference type="ARBA" id="ARBA00038359"/>
    </source>
</evidence>
<keyword evidence="9" id="KW-1185">Reference proteome</keyword>
<dbReference type="OrthoDB" id="5022096at2759"/>
<dbReference type="InterPro" id="IPR052337">
    <property type="entry name" value="SAT4-like"/>
</dbReference>
<feature type="transmembrane region" description="Helical" evidence="6">
    <location>
        <begin position="53"/>
        <end position="71"/>
    </location>
</feature>
<feature type="transmembrane region" description="Helical" evidence="6">
    <location>
        <begin position="148"/>
        <end position="168"/>
    </location>
</feature>
<dbReference type="Pfam" id="PF20684">
    <property type="entry name" value="Fung_rhodopsin"/>
    <property type="match status" value="2"/>
</dbReference>
<keyword evidence="2 6" id="KW-0812">Transmembrane</keyword>
<feature type="transmembrane region" description="Helical" evidence="6">
    <location>
        <begin position="228"/>
        <end position="247"/>
    </location>
</feature>
<feature type="domain" description="Rhodopsin" evidence="7">
    <location>
        <begin position="150"/>
        <end position="292"/>
    </location>
</feature>
<feature type="transmembrane region" description="Helical" evidence="6">
    <location>
        <begin position="20"/>
        <end position="41"/>
    </location>
</feature>